<evidence type="ECO:0000313" key="8">
    <source>
        <dbReference type="EMBL" id="KAF5779586.1"/>
    </source>
</evidence>
<keyword evidence="2" id="KW-0805">Transcription regulation</keyword>
<dbReference type="PROSITE" id="PS50863">
    <property type="entry name" value="B3"/>
    <property type="match status" value="1"/>
</dbReference>
<accession>A0A251T4Q7</accession>
<evidence type="ECO:0000259" key="7">
    <source>
        <dbReference type="PROSITE" id="PS50863"/>
    </source>
</evidence>
<protein>
    <submittedName>
        <fullName evidence="9">Putative DNA-binding pseudobarrel domain-containing protein</fullName>
    </submittedName>
    <submittedName>
        <fullName evidence="8">Transcription factor B3-Domain family</fullName>
    </submittedName>
</protein>
<dbReference type="EMBL" id="CM007901">
    <property type="protein sequence ID" value="OTG06078.1"/>
    <property type="molecule type" value="Genomic_DNA"/>
</dbReference>
<dbReference type="SUPFAM" id="SSF101936">
    <property type="entry name" value="DNA-binding pseudobarrel domain"/>
    <property type="match status" value="2"/>
</dbReference>
<evidence type="ECO:0000256" key="5">
    <source>
        <dbReference type="ARBA" id="ARBA00023242"/>
    </source>
</evidence>
<dbReference type="GO" id="GO:0005634">
    <property type="term" value="C:nucleus"/>
    <property type="evidence" value="ECO:0007669"/>
    <property type="project" value="UniProtKB-SubCell"/>
</dbReference>
<dbReference type="SMART" id="SM01019">
    <property type="entry name" value="B3"/>
    <property type="match status" value="2"/>
</dbReference>
<dbReference type="GO" id="GO:0003677">
    <property type="term" value="F:DNA binding"/>
    <property type="evidence" value="ECO:0007669"/>
    <property type="project" value="UniProtKB-KW"/>
</dbReference>
<comment type="subcellular location">
    <subcellularLocation>
        <location evidence="1">Nucleus</location>
    </subcellularLocation>
</comment>
<reference evidence="9" key="2">
    <citation type="submission" date="2017-02" db="EMBL/GenBank/DDBJ databases">
        <title>Sunflower complete genome.</title>
        <authorList>
            <person name="Langlade N."/>
            <person name="Munos S."/>
        </authorList>
    </citation>
    <scope>NUCLEOTIDE SEQUENCE [LARGE SCALE GENOMIC DNA]</scope>
    <source>
        <tissue evidence="9">Leaves</tissue>
    </source>
</reference>
<evidence type="ECO:0000313" key="10">
    <source>
        <dbReference type="Proteomes" id="UP000215914"/>
    </source>
</evidence>
<dbReference type="OrthoDB" id="1666376at2759"/>
<keyword evidence="10" id="KW-1185">Reference proteome</keyword>
<gene>
    <name evidence="9" type="ORF">HannXRQ_Chr12g0380731</name>
    <name evidence="8" type="ORF">HanXRQr2_Chr12g0561291</name>
</gene>
<evidence type="ECO:0000256" key="3">
    <source>
        <dbReference type="ARBA" id="ARBA00023125"/>
    </source>
</evidence>
<keyword evidence="5" id="KW-0539">Nucleus</keyword>
<dbReference type="CDD" id="cd10017">
    <property type="entry name" value="B3_DNA"/>
    <property type="match status" value="2"/>
</dbReference>
<dbReference type="InterPro" id="IPR039218">
    <property type="entry name" value="REM_fam"/>
</dbReference>
<dbReference type="PANTHER" id="PTHR31674:SF25">
    <property type="entry name" value="B3 DOMAIN-CONTAINING TRANSCRIPTION FACTOR VRN1-LIKE"/>
    <property type="match status" value="1"/>
</dbReference>
<dbReference type="Gramene" id="mRNA:HanXRQr2_Chr12g0561291">
    <property type="protein sequence ID" value="mRNA:HanXRQr2_Chr12g0561291"/>
    <property type="gene ID" value="HanXRQr2_Chr12g0561291"/>
</dbReference>
<dbReference type="EMBL" id="MNCJ02000327">
    <property type="protein sequence ID" value="KAF5779586.1"/>
    <property type="molecule type" value="Genomic_DNA"/>
</dbReference>
<feature type="domain" description="TF-B3" evidence="7">
    <location>
        <begin position="164"/>
        <end position="262"/>
    </location>
</feature>
<feature type="region of interest" description="Disordered" evidence="6">
    <location>
        <begin position="266"/>
        <end position="330"/>
    </location>
</feature>
<reference evidence="8 10" key="1">
    <citation type="journal article" date="2017" name="Nature">
        <title>The sunflower genome provides insights into oil metabolism, flowering and Asterid evolution.</title>
        <authorList>
            <person name="Badouin H."/>
            <person name="Gouzy J."/>
            <person name="Grassa C.J."/>
            <person name="Murat F."/>
            <person name="Staton S.E."/>
            <person name="Cottret L."/>
            <person name="Lelandais-Briere C."/>
            <person name="Owens G.L."/>
            <person name="Carrere S."/>
            <person name="Mayjonade B."/>
            <person name="Legrand L."/>
            <person name="Gill N."/>
            <person name="Kane N.C."/>
            <person name="Bowers J.E."/>
            <person name="Hubner S."/>
            <person name="Bellec A."/>
            <person name="Berard A."/>
            <person name="Berges H."/>
            <person name="Blanchet N."/>
            <person name="Boniface M.C."/>
            <person name="Brunel D."/>
            <person name="Catrice O."/>
            <person name="Chaidir N."/>
            <person name="Claudel C."/>
            <person name="Donnadieu C."/>
            <person name="Faraut T."/>
            <person name="Fievet G."/>
            <person name="Helmstetter N."/>
            <person name="King M."/>
            <person name="Knapp S.J."/>
            <person name="Lai Z."/>
            <person name="Le Paslier M.C."/>
            <person name="Lippi Y."/>
            <person name="Lorenzon L."/>
            <person name="Mandel J.R."/>
            <person name="Marage G."/>
            <person name="Marchand G."/>
            <person name="Marquand E."/>
            <person name="Bret-Mestries E."/>
            <person name="Morien E."/>
            <person name="Nambeesan S."/>
            <person name="Nguyen T."/>
            <person name="Pegot-Espagnet P."/>
            <person name="Pouilly N."/>
            <person name="Raftis F."/>
            <person name="Sallet E."/>
            <person name="Schiex T."/>
            <person name="Thomas J."/>
            <person name="Vandecasteele C."/>
            <person name="Vares D."/>
            <person name="Vear F."/>
            <person name="Vautrin S."/>
            <person name="Crespi M."/>
            <person name="Mangin B."/>
            <person name="Burke J.M."/>
            <person name="Salse J."/>
            <person name="Munos S."/>
            <person name="Vincourt P."/>
            <person name="Rieseberg L.H."/>
            <person name="Langlade N.B."/>
        </authorList>
    </citation>
    <scope>NUCLEOTIDE SEQUENCE [LARGE SCALE GENOMIC DNA]</scope>
    <source>
        <strain evidence="10">cv. SF193</strain>
        <tissue evidence="8">Leaves</tissue>
    </source>
</reference>
<dbReference type="InterPro" id="IPR015300">
    <property type="entry name" value="DNA-bd_pseudobarrel_sf"/>
</dbReference>
<evidence type="ECO:0000256" key="1">
    <source>
        <dbReference type="ARBA" id="ARBA00004123"/>
    </source>
</evidence>
<name>A0A251T4Q7_HELAN</name>
<organism evidence="9 10">
    <name type="scientific">Helianthus annuus</name>
    <name type="common">Common sunflower</name>
    <dbReference type="NCBI Taxonomy" id="4232"/>
    <lineage>
        <taxon>Eukaryota</taxon>
        <taxon>Viridiplantae</taxon>
        <taxon>Streptophyta</taxon>
        <taxon>Embryophyta</taxon>
        <taxon>Tracheophyta</taxon>
        <taxon>Spermatophyta</taxon>
        <taxon>Magnoliopsida</taxon>
        <taxon>eudicotyledons</taxon>
        <taxon>Gunneridae</taxon>
        <taxon>Pentapetalae</taxon>
        <taxon>asterids</taxon>
        <taxon>campanulids</taxon>
        <taxon>Asterales</taxon>
        <taxon>Asteraceae</taxon>
        <taxon>Asteroideae</taxon>
        <taxon>Heliantheae alliance</taxon>
        <taxon>Heliantheae</taxon>
        <taxon>Helianthus</taxon>
    </lineage>
</organism>
<dbReference type="PANTHER" id="PTHR31674">
    <property type="entry name" value="B3 DOMAIN-CONTAINING PROTEIN REM-LIKE 3-RELATED"/>
    <property type="match status" value="1"/>
</dbReference>
<dbReference type="Gene3D" id="2.40.330.10">
    <property type="entry name" value="DNA-binding pseudobarrel domain"/>
    <property type="match status" value="2"/>
</dbReference>
<feature type="compositionally biased region" description="Basic and acidic residues" evidence="6">
    <location>
        <begin position="115"/>
        <end position="127"/>
    </location>
</feature>
<feature type="compositionally biased region" description="Basic residues" evidence="6">
    <location>
        <begin position="267"/>
        <end position="276"/>
    </location>
</feature>
<keyword evidence="3 9" id="KW-0238">DNA-binding</keyword>
<dbReference type="InParanoid" id="A0A251T4Q7"/>
<dbReference type="AlphaFoldDB" id="A0A251T4Q7"/>
<evidence type="ECO:0000256" key="4">
    <source>
        <dbReference type="ARBA" id="ARBA00023163"/>
    </source>
</evidence>
<proteinExistence type="predicted"/>
<dbReference type="InterPro" id="IPR003340">
    <property type="entry name" value="B3_DNA-bd"/>
</dbReference>
<keyword evidence="4" id="KW-0804">Transcription</keyword>
<dbReference type="STRING" id="4232.A0A251T4Q7"/>
<feature type="compositionally biased region" description="Acidic residues" evidence="6">
    <location>
        <begin position="128"/>
        <end position="163"/>
    </location>
</feature>
<dbReference type="FunCoup" id="A0A251T4Q7">
    <property type="interactions" value="145"/>
</dbReference>
<dbReference type="Pfam" id="PF02362">
    <property type="entry name" value="B3"/>
    <property type="match status" value="2"/>
</dbReference>
<evidence type="ECO:0000313" key="9">
    <source>
        <dbReference type="EMBL" id="OTG06078.1"/>
    </source>
</evidence>
<evidence type="ECO:0000256" key="6">
    <source>
        <dbReference type="SAM" id="MobiDB-lite"/>
    </source>
</evidence>
<feature type="region of interest" description="Disordered" evidence="6">
    <location>
        <begin position="115"/>
        <end position="163"/>
    </location>
</feature>
<dbReference type="OMA" id="FTNGWEN"/>
<dbReference type="Proteomes" id="UP000215914">
    <property type="component" value="Chromosome 12"/>
</dbReference>
<sequence>MAPSFFKFLRDPSASRLSLPPAFVREHLVENIPNGPIIISASGGHSWTVKIEKIGDNLYFTNGWENVPLDFSDFLIFHLVDPSTFHMTIFGLNGCERILPQKEHDADEVDEDVANDFKDDDHHHNDEDVADEFEDDDDHDYKEEEEEEEEKENNDQVNGDDDADPFFTSVITKTHKSMLRLPVKFVGSAGIKADKIMAMKNVDGEEWYMYSRVEISHGTERFYLTSGWRAFLQENDLCEGDECVFKFVRSEGTLLLAKVTKKEFLARKPKRGRPAKKPQPSGNVPMTEPVKKKRGRPAKQPQPSGEILVTEAAEAEKEKGAASKAAVVNR</sequence>
<reference evidence="8" key="3">
    <citation type="submission" date="2020-06" db="EMBL/GenBank/DDBJ databases">
        <title>Helianthus annuus Genome sequencing and assembly Release 2.</title>
        <authorList>
            <person name="Gouzy J."/>
            <person name="Langlade N."/>
            <person name="Munos S."/>
        </authorList>
    </citation>
    <scope>NUCLEOTIDE SEQUENCE</scope>
    <source>
        <tissue evidence="8">Leaves</tissue>
    </source>
</reference>
<evidence type="ECO:0000256" key="2">
    <source>
        <dbReference type="ARBA" id="ARBA00023015"/>
    </source>
</evidence>